<dbReference type="AlphaFoldDB" id="A0A2G4F537"/>
<evidence type="ECO:0000259" key="1">
    <source>
        <dbReference type="Pfam" id="PF12770"/>
    </source>
</evidence>
<dbReference type="PANTHER" id="PTHR10098:SF112">
    <property type="entry name" value="SLR0380 PROTEIN"/>
    <property type="match status" value="1"/>
</dbReference>
<dbReference type="SUPFAM" id="SSF48452">
    <property type="entry name" value="TPR-like"/>
    <property type="match status" value="2"/>
</dbReference>
<reference evidence="2" key="1">
    <citation type="submission" date="2017-10" db="EMBL/GenBank/DDBJ databases">
        <title>Draft genome sequence of the planktic cyanobacteria Tychonema bourrellyi isolated from alpine lentic freshwater.</title>
        <authorList>
            <person name="Tett A."/>
            <person name="Armanini F."/>
            <person name="Asnicar F."/>
            <person name="Boscaini A."/>
            <person name="Pasolli E."/>
            <person name="Zolfo M."/>
            <person name="Donati C."/>
            <person name="Salmaso N."/>
            <person name="Segata N."/>
        </authorList>
    </citation>
    <scope>NUCLEOTIDE SEQUENCE</scope>
    <source>
        <strain evidence="2">FEM_GT703</strain>
    </source>
</reference>
<dbReference type="PANTHER" id="PTHR10098">
    <property type="entry name" value="RAPSYN-RELATED"/>
    <property type="match status" value="1"/>
</dbReference>
<dbReference type="InterPro" id="IPR024983">
    <property type="entry name" value="CHAT_dom"/>
</dbReference>
<evidence type="ECO:0000313" key="3">
    <source>
        <dbReference type="Proteomes" id="UP000226442"/>
    </source>
</evidence>
<gene>
    <name evidence="2" type="ORF">CP500_003270</name>
</gene>
<dbReference type="InterPro" id="IPR011990">
    <property type="entry name" value="TPR-like_helical_dom_sf"/>
</dbReference>
<dbReference type="EMBL" id="NXIB02000011">
    <property type="protein sequence ID" value="PHX56831.1"/>
    <property type="molecule type" value="Genomic_DNA"/>
</dbReference>
<dbReference type="Proteomes" id="UP000226442">
    <property type="component" value="Unassembled WGS sequence"/>
</dbReference>
<organism evidence="2 3">
    <name type="scientific">Tychonema bourrellyi FEM_GT703</name>
    <dbReference type="NCBI Taxonomy" id="2040638"/>
    <lineage>
        <taxon>Bacteria</taxon>
        <taxon>Bacillati</taxon>
        <taxon>Cyanobacteriota</taxon>
        <taxon>Cyanophyceae</taxon>
        <taxon>Oscillatoriophycideae</taxon>
        <taxon>Oscillatoriales</taxon>
        <taxon>Microcoleaceae</taxon>
        <taxon>Tychonema</taxon>
    </lineage>
</organism>
<protein>
    <recommendedName>
        <fullName evidence="1">CHAT domain-containing protein</fullName>
    </recommendedName>
</protein>
<dbReference type="InterPro" id="IPR019734">
    <property type="entry name" value="TPR_rpt"/>
</dbReference>
<dbReference type="OrthoDB" id="446317at2"/>
<dbReference type="Pfam" id="PF12770">
    <property type="entry name" value="CHAT"/>
    <property type="match status" value="1"/>
</dbReference>
<accession>A0A2G4F537</accession>
<name>A0A2G4F537_9CYAN</name>
<comment type="caution">
    <text evidence="2">The sequence shown here is derived from an EMBL/GenBank/DDBJ whole genome shotgun (WGS) entry which is preliminary data.</text>
</comment>
<dbReference type="Pfam" id="PF13424">
    <property type="entry name" value="TPR_12"/>
    <property type="match status" value="1"/>
</dbReference>
<evidence type="ECO:0000313" key="2">
    <source>
        <dbReference type="EMBL" id="PHX56831.1"/>
    </source>
</evidence>
<feature type="domain" description="CHAT" evidence="1">
    <location>
        <begin position="716"/>
        <end position="995"/>
    </location>
</feature>
<proteinExistence type="predicted"/>
<sequence>MARKRFTFFGSIQVLFLRPVRQRFRRSLRLFTILFVVGFIAFFAVNVKAQSIAVNSQQLTVNSQHHSGKTGIGNESRSPQAWENLARTSYAAGEFAEAAKYWRQAVAGFEVGGDWLNQAIALSNLSLTYQQLGRWEEANSAIGKSRSLLPQESRVKSLVELKAIGQILDIQSNGEWEQGQINLALQTGKQATNIYVKLKDNLGWKRSLIAQVKTLQELGLYQQACQAIIPVVESNNSENFVIPSQDCQQLITEKLVTIKRSVKTPSNPTLKNIQITGARLLGDVWRQLGYLKESQQLLEELERVVTQQEFPQEQALVLLSLGDTYQSLGNRNKFLSVSEDNNYKKDYENAINLYKKSINVTANNSFLKVQAQLNLLSLVVKRKSEFTGNAKEIQQLRLEILSQLSKLPRSHKLVYAEVSLMNSLVDLKKQLETPNNVSNSSNVNSEKILNYCLPNSAIVAESVLENIEFVSSGEVGRLGAKAIALARNLGDFRATAYALGNLGTVYEKNQQWLEAQQCTEQALLLSQNVQLNAPDLAYQWQWQLGRIRRNGEAKDVDGAIGAYTAAFNTLQSLRNDLVPISRDGQFDFRDKIEPVYREFVDLLLQGEKPSPENLKQARNVIEALQVAELDNFFRDGCVVVNKAEEIDAIADKYDPTAAVIHAIILPNRLAIILKLPGQSELEYHVTAVSEETIRNTLKKLGGYLEERGKNPDVIITAKQLYQWVFKPIELSIDKNLNVETLVFVLDRPLQKIPMTILHDGKQHLIQKKYDIVLAPGLQLTNAKERQDTRFKDIKLFAGGVDEKQLPIEDVEFEAIKNLKEEINGIDKVMPVKKRLLNSEFTIAKIRQLIALENYSIIHIKTHGQFSSQPEKTFLVAYRSFLRSKDLDNLVKTGSEGDRHTIELLVLSACQTAKGDDRATLGLAGLAVRSGARSTLSTLWKADDEATTKLMVHFYNELRKPGMKMARALHTAQKILIEQDGYKDARTWANYVLIGNWLPLISQ</sequence>
<dbReference type="Gene3D" id="1.25.40.10">
    <property type="entry name" value="Tetratricopeptide repeat domain"/>
    <property type="match status" value="3"/>
</dbReference>
<dbReference type="SMART" id="SM00028">
    <property type="entry name" value="TPR"/>
    <property type="match status" value="3"/>
</dbReference>
<keyword evidence="3" id="KW-1185">Reference proteome</keyword>